<evidence type="ECO:0000313" key="2">
    <source>
        <dbReference type="EMBL" id="KAK2885852.1"/>
    </source>
</evidence>
<dbReference type="EMBL" id="JAUYZG010000016">
    <property type="protein sequence ID" value="KAK2885852.1"/>
    <property type="molecule type" value="Genomic_DNA"/>
</dbReference>
<evidence type="ECO:0000313" key="3">
    <source>
        <dbReference type="Proteomes" id="UP001187343"/>
    </source>
</evidence>
<evidence type="ECO:0000256" key="1">
    <source>
        <dbReference type="SAM" id="MobiDB-lite"/>
    </source>
</evidence>
<sequence>MSTFPSLDWCAQESLIIPWSMCVNRPAVCVTVMLLLAVAHSKRACDYSAIISTYRALILVELQNLNLTGTFDISKEKDHCPSEKVHRILRYIYNMTQIFSCLSESQRHQHADRMTKVVGQMEQLITRNCRKPERMANRRRKASCKPGKKRKGRQRRRMKMMGMLTNCWQRLLSVTAY</sequence>
<feature type="region of interest" description="Disordered" evidence="1">
    <location>
        <begin position="135"/>
        <end position="157"/>
    </location>
</feature>
<reference evidence="2" key="1">
    <citation type="submission" date="2023-08" db="EMBL/GenBank/DDBJ databases">
        <title>Chromosome-level Genome Assembly of mud carp (Cirrhinus molitorella).</title>
        <authorList>
            <person name="Liu H."/>
        </authorList>
    </citation>
    <scope>NUCLEOTIDE SEQUENCE</scope>
    <source>
        <strain evidence="2">Prfri</strain>
        <tissue evidence="2">Muscle</tissue>
    </source>
</reference>
<gene>
    <name evidence="2" type="ORF">Q8A67_016689</name>
</gene>
<keyword evidence="3" id="KW-1185">Reference proteome</keyword>
<proteinExistence type="predicted"/>
<protein>
    <submittedName>
        <fullName evidence="2">Uncharacterized protein</fullName>
    </submittedName>
</protein>
<name>A0AA88PII5_9TELE</name>
<feature type="compositionally biased region" description="Basic residues" evidence="1">
    <location>
        <begin position="137"/>
        <end position="157"/>
    </location>
</feature>
<organism evidence="2 3">
    <name type="scientific">Cirrhinus molitorella</name>
    <name type="common">mud carp</name>
    <dbReference type="NCBI Taxonomy" id="172907"/>
    <lineage>
        <taxon>Eukaryota</taxon>
        <taxon>Metazoa</taxon>
        <taxon>Chordata</taxon>
        <taxon>Craniata</taxon>
        <taxon>Vertebrata</taxon>
        <taxon>Euteleostomi</taxon>
        <taxon>Actinopterygii</taxon>
        <taxon>Neopterygii</taxon>
        <taxon>Teleostei</taxon>
        <taxon>Ostariophysi</taxon>
        <taxon>Cypriniformes</taxon>
        <taxon>Cyprinidae</taxon>
        <taxon>Labeoninae</taxon>
        <taxon>Labeonini</taxon>
        <taxon>Cirrhinus</taxon>
    </lineage>
</organism>
<accession>A0AA88PII5</accession>
<dbReference type="Proteomes" id="UP001187343">
    <property type="component" value="Unassembled WGS sequence"/>
</dbReference>
<dbReference type="AlphaFoldDB" id="A0AA88PII5"/>
<comment type="caution">
    <text evidence="2">The sequence shown here is derived from an EMBL/GenBank/DDBJ whole genome shotgun (WGS) entry which is preliminary data.</text>
</comment>